<accession>A0A7C0Y7S5</accession>
<keyword evidence="2" id="KW-0808">Transferase</keyword>
<dbReference type="PANTHER" id="PTHR43648:SF1">
    <property type="entry name" value="ELECTRON TRANSFER FLAVOPROTEIN BETA SUBUNIT LYSINE METHYLTRANSFERASE"/>
    <property type="match status" value="1"/>
</dbReference>
<protein>
    <submittedName>
        <fullName evidence="3">Methyltransferase domain-containing protein</fullName>
    </submittedName>
</protein>
<proteinExistence type="predicted"/>
<evidence type="ECO:0000313" key="3">
    <source>
        <dbReference type="EMBL" id="HDD52606.1"/>
    </source>
</evidence>
<name>A0A7C0Y7S5_9BACT</name>
<dbReference type="InterPro" id="IPR050078">
    <property type="entry name" value="Ribosomal_L11_MeTrfase_PrmA"/>
</dbReference>
<dbReference type="Proteomes" id="UP000885690">
    <property type="component" value="Unassembled WGS sequence"/>
</dbReference>
<dbReference type="Gene3D" id="3.40.50.150">
    <property type="entry name" value="Vaccinia Virus protein VP39"/>
    <property type="match status" value="1"/>
</dbReference>
<evidence type="ECO:0000256" key="2">
    <source>
        <dbReference type="ARBA" id="ARBA00022679"/>
    </source>
</evidence>
<dbReference type="Pfam" id="PF06325">
    <property type="entry name" value="PrmA"/>
    <property type="match status" value="1"/>
</dbReference>
<dbReference type="GO" id="GO:0008276">
    <property type="term" value="F:protein methyltransferase activity"/>
    <property type="evidence" value="ECO:0007669"/>
    <property type="project" value="TreeGrafter"/>
</dbReference>
<dbReference type="InterPro" id="IPR029063">
    <property type="entry name" value="SAM-dependent_MTases_sf"/>
</dbReference>
<dbReference type="AlphaFoldDB" id="A0A7C0Y7S5"/>
<sequence length="210" mass="22395">MCIPSYGSWGGFSSSASTSEERTMILAGKRLVIISPKEPPPEGRIPLIIQRGAFGSGEHETTLSCLEELENLAPLDGARVLDLGCGTGILAIAAALLGANPVTAVDIDPKAVEVTQENTRLNGIKMDIRLGSIEAAPGPFHLIMANIHGDILMALAPQMVGKLLPGGTLLLSGVAFHENYQVLLTFQSLGCQLLKNRFMEEYTTLLLERS</sequence>
<organism evidence="3">
    <name type="scientific">Thermosulfidibacter takaii</name>
    <dbReference type="NCBI Taxonomy" id="412593"/>
    <lineage>
        <taxon>Bacteria</taxon>
        <taxon>Pseudomonadati</taxon>
        <taxon>Thermosulfidibacterota</taxon>
        <taxon>Thermosulfidibacteria</taxon>
        <taxon>Thermosulfidibacterales</taxon>
        <taxon>Thermosulfidibacteraceae</taxon>
    </lineage>
</organism>
<keyword evidence="1 3" id="KW-0489">Methyltransferase</keyword>
<dbReference type="GO" id="GO:0032259">
    <property type="term" value="P:methylation"/>
    <property type="evidence" value="ECO:0007669"/>
    <property type="project" value="UniProtKB-KW"/>
</dbReference>
<reference evidence="3" key="1">
    <citation type="journal article" date="2020" name="mSystems">
        <title>Genome- and Community-Level Interaction Insights into Carbon Utilization and Element Cycling Functions of Hydrothermarchaeota in Hydrothermal Sediment.</title>
        <authorList>
            <person name="Zhou Z."/>
            <person name="Liu Y."/>
            <person name="Xu W."/>
            <person name="Pan J."/>
            <person name="Luo Z.H."/>
            <person name="Li M."/>
        </authorList>
    </citation>
    <scope>NUCLEOTIDE SEQUENCE [LARGE SCALE GENOMIC DNA]</scope>
    <source>
        <strain evidence="3">HyVt-115</strain>
    </source>
</reference>
<dbReference type="SUPFAM" id="SSF53335">
    <property type="entry name" value="S-adenosyl-L-methionine-dependent methyltransferases"/>
    <property type="match status" value="1"/>
</dbReference>
<dbReference type="CDD" id="cd02440">
    <property type="entry name" value="AdoMet_MTases"/>
    <property type="match status" value="1"/>
</dbReference>
<comment type="caution">
    <text evidence="3">The sequence shown here is derived from an EMBL/GenBank/DDBJ whole genome shotgun (WGS) entry which is preliminary data.</text>
</comment>
<evidence type="ECO:0000256" key="1">
    <source>
        <dbReference type="ARBA" id="ARBA00022603"/>
    </source>
</evidence>
<gene>
    <name evidence="3" type="ORF">ENF32_00880</name>
</gene>
<dbReference type="EMBL" id="DQWS01000035">
    <property type="protein sequence ID" value="HDD52606.1"/>
    <property type="molecule type" value="Genomic_DNA"/>
</dbReference>
<dbReference type="PANTHER" id="PTHR43648">
    <property type="entry name" value="ELECTRON TRANSFER FLAVOPROTEIN BETA SUBUNIT LYSINE METHYLTRANSFERASE"/>
    <property type="match status" value="1"/>
</dbReference>